<dbReference type="GO" id="GO:0046872">
    <property type="term" value="F:metal ion binding"/>
    <property type="evidence" value="ECO:0007669"/>
    <property type="project" value="UniProtKB-KW"/>
</dbReference>
<evidence type="ECO:0000256" key="1">
    <source>
        <dbReference type="ARBA" id="ARBA00008721"/>
    </source>
</evidence>
<accession>A0A9Q9AP52</accession>
<evidence type="ECO:0000313" key="10">
    <source>
        <dbReference type="EMBL" id="USW51834.1"/>
    </source>
</evidence>
<evidence type="ECO:0000259" key="9">
    <source>
        <dbReference type="Pfam" id="PF05572"/>
    </source>
</evidence>
<evidence type="ECO:0000256" key="3">
    <source>
        <dbReference type="ARBA" id="ARBA00022723"/>
    </source>
</evidence>
<dbReference type="PANTHER" id="PTHR47466">
    <property type="match status" value="1"/>
</dbReference>
<dbReference type="OrthoDB" id="536211at2759"/>
<keyword evidence="7" id="KW-0482">Metalloprotease</keyword>
<keyword evidence="11" id="KW-1185">Reference proteome</keyword>
<evidence type="ECO:0000256" key="7">
    <source>
        <dbReference type="ARBA" id="ARBA00023049"/>
    </source>
</evidence>
<keyword evidence="4" id="KW-0732">Signal</keyword>
<dbReference type="InterPro" id="IPR008754">
    <property type="entry name" value="Peptidase_M43"/>
</dbReference>
<proteinExistence type="inferred from homology"/>
<reference evidence="10" key="1">
    <citation type="submission" date="2022-06" db="EMBL/GenBank/DDBJ databases">
        <title>Complete genome sequences of two strains of the flax pathogen Septoria linicola.</title>
        <authorList>
            <person name="Lapalu N."/>
            <person name="Simon A."/>
            <person name="Demenou B."/>
            <person name="Paumier D."/>
            <person name="Guillot M.-P."/>
            <person name="Gout L."/>
            <person name="Valade R."/>
        </authorList>
    </citation>
    <scope>NUCLEOTIDE SEQUENCE</scope>
    <source>
        <strain evidence="10">SE15195</strain>
    </source>
</reference>
<dbReference type="PANTHER" id="PTHR47466:SF1">
    <property type="entry name" value="METALLOPROTEASE MEP1 (AFU_ORTHOLOGUE AFUA_1G07730)-RELATED"/>
    <property type="match status" value="1"/>
</dbReference>
<dbReference type="InterPro" id="IPR024079">
    <property type="entry name" value="MetalloPept_cat_dom_sf"/>
</dbReference>
<protein>
    <submittedName>
        <fullName evidence="10">Peptidase M43, pregnancy-associated plasma-A</fullName>
    </submittedName>
</protein>
<evidence type="ECO:0000313" key="11">
    <source>
        <dbReference type="Proteomes" id="UP001056384"/>
    </source>
</evidence>
<keyword evidence="2" id="KW-0645">Protease</keyword>
<sequence>MPGVTREQGGFEEYDRGHIAVHEAGHWFGLNRTFVGSWDSATGDFVDDIPTQRSEIYGCPAGSDSCPDQPGMNPIRNFMGYTSDNCTSEFTAGQKRRMFETFFGFRRALVMGNCVSELLARNFYHWEFVTIGNVGPWKELVLLGMVMSAMEPTTDEALGVIELVLSSRNVCAFA</sequence>
<evidence type="ECO:0000256" key="2">
    <source>
        <dbReference type="ARBA" id="ARBA00022670"/>
    </source>
</evidence>
<dbReference type="GO" id="GO:0006508">
    <property type="term" value="P:proteolysis"/>
    <property type="evidence" value="ECO:0007669"/>
    <property type="project" value="UniProtKB-KW"/>
</dbReference>
<dbReference type="Proteomes" id="UP001056384">
    <property type="component" value="Chromosome 4"/>
</dbReference>
<gene>
    <name evidence="10" type="ORF">Slin15195_G051530</name>
</gene>
<dbReference type="AlphaFoldDB" id="A0A9Q9AP52"/>
<evidence type="ECO:0000256" key="8">
    <source>
        <dbReference type="ARBA" id="ARBA00023157"/>
    </source>
</evidence>
<evidence type="ECO:0000256" key="4">
    <source>
        <dbReference type="ARBA" id="ARBA00022729"/>
    </source>
</evidence>
<comment type="similarity">
    <text evidence="1">Belongs to the peptidase M43B family.</text>
</comment>
<keyword evidence="6" id="KW-0862">Zinc</keyword>
<keyword evidence="5" id="KW-0378">Hydrolase</keyword>
<evidence type="ECO:0000256" key="5">
    <source>
        <dbReference type="ARBA" id="ARBA00022801"/>
    </source>
</evidence>
<organism evidence="10 11">
    <name type="scientific">Septoria linicola</name>
    <dbReference type="NCBI Taxonomy" id="215465"/>
    <lineage>
        <taxon>Eukaryota</taxon>
        <taxon>Fungi</taxon>
        <taxon>Dikarya</taxon>
        <taxon>Ascomycota</taxon>
        <taxon>Pezizomycotina</taxon>
        <taxon>Dothideomycetes</taxon>
        <taxon>Dothideomycetidae</taxon>
        <taxon>Mycosphaerellales</taxon>
        <taxon>Mycosphaerellaceae</taxon>
        <taxon>Septoria</taxon>
    </lineage>
</organism>
<keyword evidence="3" id="KW-0479">Metal-binding</keyword>
<name>A0A9Q9AP52_9PEZI</name>
<dbReference type="Gene3D" id="3.40.390.10">
    <property type="entry name" value="Collagenase (Catalytic Domain)"/>
    <property type="match status" value="1"/>
</dbReference>
<evidence type="ECO:0000256" key="6">
    <source>
        <dbReference type="ARBA" id="ARBA00022833"/>
    </source>
</evidence>
<dbReference type="SUPFAM" id="SSF55486">
    <property type="entry name" value="Metalloproteases ('zincins'), catalytic domain"/>
    <property type="match status" value="1"/>
</dbReference>
<feature type="domain" description="Peptidase M43 pregnancy-associated plasma-A" evidence="9">
    <location>
        <begin position="21"/>
        <end position="100"/>
    </location>
</feature>
<dbReference type="Pfam" id="PF05572">
    <property type="entry name" value="Peptidase_M43"/>
    <property type="match status" value="1"/>
</dbReference>
<dbReference type="GO" id="GO:0008237">
    <property type="term" value="F:metallopeptidase activity"/>
    <property type="evidence" value="ECO:0007669"/>
    <property type="project" value="UniProtKB-KW"/>
</dbReference>
<keyword evidence="8" id="KW-1015">Disulfide bond</keyword>
<dbReference type="EMBL" id="CP099421">
    <property type="protein sequence ID" value="USW51834.1"/>
    <property type="molecule type" value="Genomic_DNA"/>
</dbReference>